<dbReference type="Proteomes" id="UP000479692">
    <property type="component" value="Unassembled WGS sequence"/>
</dbReference>
<dbReference type="InterPro" id="IPR031709">
    <property type="entry name" value="PutAbiC"/>
</dbReference>
<feature type="transmembrane region" description="Helical" evidence="2">
    <location>
        <begin position="37"/>
        <end position="58"/>
    </location>
</feature>
<evidence type="ECO:0000256" key="2">
    <source>
        <dbReference type="SAM" id="Phobius"/>
    </source>
</evidence>
<protein>
    <recommendedName>
        <fullName evidence="5">Phage abortive infection protein</fullName>
    </recommendedName>
</protein>
<evidence type="ECO:0000256" key="1">
    <source>
        <dbReference type="SAM" id="Coils"/>
    </source>
</evidence>
<keyword evidence="1" id="KW-0175">Coiled coil</keyword>
<feature type="coiled-coil region" evidence="1">
    <location>
        <begin position="68"/>
        <end position="95"/>
    </location>
</feature>
<comment type="caution">
    <text evidence="3">The sequence shown here is derived from an EMBL/GenBank/DDBJ whole genome shotgun (WGS) entry which is preliminary data.</text>
</comment>
<dbReference type="EMBL" id="WOXT01000004">
    <property type="protein sequence ID" value="MUV15285.1"/>
    <property type="molecule type" value="Genomic_DNA"/>
</dbReference>
<feature type="transmembrane region" description="Helical" evidence="2">
    <location>
        <begin position="7"/>
        <end position="25"/>
    </location>
</feature>
<name>A0A7C9LYM5_9GAMM</name>
<keyword evidence="4" id="KW-1185">Reference proteome</keyword>
<gene>
    <name evidence="3" type="ORF">GN331_13850</name>
</gene>
<evidence type="ECO:0000313" key="4">
    <source>
        <dbReference type="Proteomes" id="UP000479692"/>
    </source>
</evidence>
<organism evidence="3 4">
    <name type="scientific">Noviluteimonas gilva</name>
    <dbReference type="NCBI Taxonomy" id="2682097"/>
    <lineage>
        <taxon>Bacteria</taxon>
        <taxon>Pseudomonadati</taxon>
        <taxon>Pseudomonadota</taxon>
        <taxon>Gammaproteobacteria</taxon>
        <taxon>Lysobacterales</taxon>
        <taxon>Lysobacteraceae</taxon>
        <taxon>Noviluteimonas</taxon>
    </lineage>
</organism>
<reference evidence="3 4" key="1">
    <citation type="submission" date="2019-12" db="EMBL/GenBank/DDBJ databases">
        <authorList>
            <person name="Xu J."/>
        </authorList>
    </citation>
    <scope>NUCLEOTIDE SEQUENCE [LARGE SCALE GENOMIC DNA]</scope>
    <source>
        <strain evidence="3 4">HX-5-24</strain>
    </source>
</reference>
<keyword evidence="2" id="KW-0472">Membrane</keyword>
<sequence length="282" mass="32506">MQFHWMPVVLMVCIAWIALGWFALVQHHEEPGTFGDMFGAANSLLSALAFAALIYTILLQRYELKLQRIELTETRTELKGQREQMEGQSEQMRTDSFENSFFRVLGVFGDIVASIDLIKRESGVVTTSGRDCFGVFYDRLENRYASLRRSGYFEELSDRQIAERAYKHVYTESHGDVGHYFRTLYNLVKLVDRSAVDDKHFYTNLIRAQLSNQETLLLFYNCACGDGRPKFEPLVERYALLKNMPRERLIDQNHIGWFEPSAFGKEFMGSTMDGRVDANEGG</sequence>
<evidence type="ECO:0000313" key="3">
    <source>
        <dbReference type="EMBL" id="MUV15285.1"/>
    </source>
</evidence>
<proteinExistence type="predicted"/>
<dbReference type="Pfam" id="PF16872">
    <property type="entry name" value="putAbiC"/>
    <property type="match status" value="1"/>
</dbReference>
<accession>A0A7C9LYM5</accession>
<evidence type="ECO:0008006" key="5">
    <source>
        <dbReference type="Google" id="ProtNLM"/>
    </source>
</evidence>
<dbReference type="RefSeq" id="WP_156642822.1">
    <property type="nucleotide sequence ID" value="NZ_WOXT01000004.1"/>
</dbReference>
<keyword evidence="2" id="KW-0812">Transmembrane</keyword>
<keyword evidence="2" id="KW-1133">Transmembrane helix</keyword>
<dbReference type="AlphaFoldDB" id="A0A7C9LYM5"/>